<evidence type="ECO:0000313" key="3">
    <source>
        <dbReference type="Proteomes" id="UP000257109"/>
    </source>
</evidence>
<dbReference type="AlphaFoldDB" id="A0A371GFE0"/>
<feature type="non-terminal residue" evidence="2">
    <location>
        <position position="1"/>
    </location>
</feature>
<evidence type="ECO:0000256" key="1">
    <source>
        <dbReference type="SAM" id="MobiDB-lite"/>
    </source>
</evidence>
<comment type="caution">
    <text evidence="2">The sequence shown here is derived from an EMBL/GenBank/DDBJ whole genome shotgun (WGS) entry which is preliminary data.</text>
</comment>
<dbReference type="Proteomes" id="UP000257109">
    <property type="component" value="Unassembled WGS sequence"/>
</dbReference>
<dbReference type="EMBL" id="QJKJ01005711">
    <property type="protein sequence ID" value="RDX89292.1"/>
    <property type="molecule type" value="Genomic_DNA"/>
</dbReference>
<reference evidence="2" key="1">
    <citation type="submission" date="2018-05" db="EMBL/GenBank/DDBJ databases">
        <title>Draft genome of Mucuna pruriens seed.</title>
        <authorList>
            <person name="Nnadi N.E."/>
            <person name="Vos R."/>
            <person name="Hasami M.H."/>
            <person name="Devisetty U.K."/>
            <person name="Aguiy J.C."/>
        </authorList>
    </citation>
    <scope>NUCLEOTIDE SEQUENCE [LARGE SCALE GENOMIC DNA]</scope>
    <source>
        <strain evidence="2">JCA_2017</strain>
    </source>
</reference>
<proteinExistence type="predicted"/>
<protein>
    <submittedName>
        <fullName evidence="2">Uncharacterized protein</fullName>
    </submittedName>
</protein>
<gene>
    <name evidence="2" type="ORF">CR513_29000</name>
</gene>
<keyword evidence="3" id="KW-1185">Reference proteome</keyword>
<sequence>MAEDFAIEHYSVEERVYHSVKEGVGNFIYLYETMIKDLGVVVPFDDYKVNVVRALGVAPTLTVGPPSKGHLGPSRRDLVQEKPSRPDRLLPRSGRLSSSATAKWPNQTKPGPSVRRKGLLNSDLYPYPFYAPSSCSRSQIHGGARSLSGVSLNQGGVGQGLGSRRQPPNVCPLPTRDLYNPGPRRGELSSSVLGHPNSLLLTIISILSSRSCDYLSEASWNKEIPSMPLPHTYSGPYSRNNSNAP</sequence>
<feature type="region of interest" description="Disordered" evidence="1">
    <location>
        <begin position="63"/>
        <end position="117"/>
    </location>
</feature>
<feature type="compositionally biased region" description="Polar residues" evidence="1">
    <location>
        <begin position="100"/>
        <end position="110"/>
    </location>
</feature>
<feature type="region of interest" description="Disordered" evidence="1">
    <location>
        <begin position="157"/>
        <end position="177"/>
    </location>
</feature>
<name>A0A371GFE0_MUCPR</name>
<evidence type="ECO:0000313" key="2">
    <source>
        <dbReference type="EMBL" id="RDX89292.1"/>
    </source>
</evidence>
<feature type="compositionally biased region" description="Basic and acidic residues" evidence="1">
    <location>
        <begin position="74"/>
        <end position="90"/>
    </location>
</feature>
<accession>A0A371GFE0</accession>
<organism evidence="2 3">
    <name type="scientific">Mucuna pruriens</name>
    <name type="common">Velvet bean</name>
    <name type="synonym">Dolichos pruriens</name>
    <dbReference type="NCBI Taxonomy" id="157652"/>
    <lineage>
        <taxon>Eukaryota</taxon>
        <taxon>Viridiplantae</taxon>
        <taxon>Streptophyta</taxon>
        <taxon>Embryophyta</taxon>
        <taxon>Tracheophyta</taxon>
        <taxon>Spermatophyta</taxon>
        <taxon>Magnoliopsida</taxon>
        <taxon>eudicotyledons</taxon>
        <taxon>Gunneridae</taxon>
        <taxon>Pentapetalae</taxon>
        <taxon>rosids</taxon>
        <taxon>fabids</taxon>
        <taxon>Fabales</taxon>
        <taxon>Fabaceae</taxon>
        <taxon>Papilionoideae</taxon>
        <taxon>50 kb inversion clade</taxon>
        <taxon>NPAAA clade</taxon>
        <taxon>indigoferoid/millettioid clade</taxon>
        <taxon>Phaseoleae</taxon>
        <taxon>Mucuna</taxon>
    </lineage>
</organism>